<evidence type="ECO:0000256" key="5">
    <source>
        <dbReference type="ARBA" id="ARBA00023136"/>
    </source>
</evidence>
<dbReference type="InterPro" id="IPR050638">
    <property type="entry name" value="AA-Vitamin_Transporters"/>
</dbReference>
<feature type="transmembrane region" description="Helical" evidence="6">
    <location>
        <begin position="31"/>
        <end position="52"/>
    </location>
</feature>
<dbReference type="InterPro" id="IPR000620">
    <property type="entry name" value="EamA_dom"/>
</dbReference>
<comment type="subcellular location">
    <subcellularLocation>
        <location evidence="1">Membrane</location>
        <topology evidence="1">Multi-pass membrane protein</topology>
    </subcellularLocation>
</comment>
<reference evidence="8 9" key="1">
    <citation type="submission" date="2019-06" db="EMBL/GenBank/DDBJ databases">
        <title>Whole genome sequence for Cellvibrionaceae sp. R142.</title>
        <authorList>
            <person name="Wang G."/>
        </authorList>
    </citation>
    <scope>NUCLEOTIDE SEQUENCE [LARGE SCALE GENOMIC DNA]</scope>
    <source>
        <strain evidence="8 9">R142</strain>
    </source>
</reference>
<feature type="domain" description="EamA" evidence="7">
    <location>
        <begin position="149"/>
        <end position="280"/>
    </location>
</feature>
<gene>
    <name evidence="8" type="ORF">FKG94_19310</name>
</gene>
<feature type="transmembrane region" description="Helical" evidence="6">
    <location>
        <begin position="243"/>
        <end position="260"/>
    </location>
</feature>
<dbReference type="EMBL" id="VHSG01000020">
    <property type="protein sequence ID" value="TQV71797.1"/>
    <property type="molecule type" value="Genomic_DNA"/>
</dbReference>
<feature type="transmembrane region" description="Helical" evidence="6">
    <location>
        <begin position="146"/>
        <end position="167"/>
    </location>
</feature>
<protein>
    <submittedName>
        <fullName evidence="8">DMT family transporter</fullName>
    </submittedName>
</protein>
<name>A0A545T3K2_9GAMM</name>
<feature type="transmembrane region" description="Helical" evidence="6">
    <location>
        <begin position="91"/>
        <end position="110"/>
    </location>
</feature>
<dbReference type="SUPFAM" id="SSF103481">
    <property type="entry name" value="Multidrug resistance efflux transporter EmrE"/>
    <property type="match status" value="2"/>
</dbReference>
<accession>A0A545T3K2</accession>
<dbReference type="Pfam" id="PF00892">
    <property type="entry name" value="EamA"/>
    <property type="match status" value="2"/>
</dbReference>
<evidence type="ECO:0000256" key="1">
    <source>
        <dbReference type="ARBA" id="ARBA00004141"/>
    </source>
</evidence>
<comment type="caution">
    <text evidence="8">The sequence shown here is derived from an EMBL/GenBank/DDBJ whole genome shotgun (WGS) entry which is preliminary data.</text>
</comment>
<feature type="transmembrane region" description="Helical" evidence="6">
    <location>
        <begin position="179"/>
        <end position="198"/>
    </location>
</feature>
<dbReference type="PANTHER" id="PTHR32322:SF2">
    <property type="entry name" value="EAMA DOMAIN-CONTAINING PROTEIN"/>
    <property type="match status" value="1"/>
</dbReference>
<dbReference type="RefSeq" id="WP_142928573.1">
    <property type="nucleotide sequence ID" value="NZ_ML660099.1"/>
</dbReference>
<feature type="transmembrane region" description="Helical" evidence="6">
    <location>
        <begin position="64"/>
        <end position="85"/>
    </location>
</feature>
<feature type="domain" description="EamA" evidence="7">
    <location>
        <begin position="5"/>
        <end position="136"/>
    </location>
</feature>
<feature type="transmembrane region" description="Helical" evidence="6">
    <location>
        <begin position="210"/>
        <end position="231"/>
    </location>
</feature>
<comment type="similarity">
    <text evidence="2">Belongs to the EamA transporter family.</text>
</comment>
<evidence type="ECO:0000256" key="3">
    <source>
        <dbReference type="ARBA" id="ARBA00022692"/>
    </source>
</evidence>
<dbReference type="AlphaFoldDB" id="A0A545T3K2"/>
<keyword evidence="3 6" id="KW-0812">Transmembrane</keyword>
<evidence type="ECO:0000313" key="9">
    <source>
        <dbReference type="Proteomes" id="UP000319732"/>
    </source>
</evidence>
<keyword evidence="4 6" id="KW-1133">Transmembrane helix</keyword>
<sequence length="313" mass="33943">MMSVLMAYLGVVLIWATTPLAIQWSSGGISFMAAVSLRMLVALVIGLSLLGLLRRNLFCEANDWQRYGVAALGIFPNMPLVYWSAQFIPSGLIALIMGLSPFITGVMSMLLLRENPFNGRRIAALAIALAGLAVIYTDQLSLGDKAVYGVSGMLLSCFFFSFCSVWLKRLGGNIDPLRQTTGTLLMSVPALLVSWWLLEGSWPQHWSSRTVLSIGYLSLFGSMLGFSLYFYILRHLSVNTVSLTYLITPVLAICVGVFVAGEQVSAQLLGGAAMVVLSLGLYQGLSPQVIARIARIARIGSRGPRRRPAADVD</sequence>
<feature type="transmembrane region" description="Helical" evidence="6">
    <location>
        <begin position="266"/>
        <end position="285"/>
    </location>
</feature>
<evidence type="ECO:0000256" key="6">
    <source>
        <dbReference type="SAM" id="Phobius"/>
    </source>
</evidence>
<dbReference type="Proteomes" id="UP000319732">
    <property type="component" value="Unassembled WGS sequence"/>
</dbReference>
<keyword evidence="9" id="KW-1185">Reference proteome</keyword>
<dbReference type="InterPro" id="IPR037185">
    <property type="entry name" value="EmrE-like"/>
</dbReference>
<dbReference type="GO" id="GO:0016020">
    <property type="term" value="C:membrane"/>
    <property type="evidence" value="ECO:0007669"/>
    <property type="project" value="UniProtKB-SubCell"/>
</dbReference>
<dbReference type="OrthoDB" id="9776210at2"/>
<keyword evidence="5 6" id="KW-0472">Membrane</keyword>
<dbReference type="PANTHER" id="PTHR32322">
    <property type="entry name" value="INNER MEMBRANE TRANSPORTER"/>
    <property type="match status" value="1"/>
</dbReference>
<evidence type="ECO:0000256" key="2">
    <source>
        <dbReference type="ARBA" id="ARBA00007362"/>
    </source>
</evidence>
<feature type="transmembrane region" description="Helical" evidence="6">
    <location>
        <begin position="122"/>
        <end position="140"/>
    </location>
</feature>
<evidence type="ECO:0000259" key="7">
    <source>
        <dbReference type="Pfam" id="PF00892"/>
    </source>
</evidence>
<proteinExistence type="inferred from homology"/>
<evidence type="ECO:0000256" key="4">
    <source>
        <dbReference type="ARBA" id="ARBA00022989"/>
    </source>
</evidence>
<evidence type="ECO:0000313" key="8">
    <source>
        <dbReference type="EMBL" id="TQV71797.1"/>
    </source>
</evidence>
<organism evidence="8 9">
    <name type="scientific">Exilibacterium tricleocarpae</name>
    <dbReference type="NCBI Taxonomy" id="2591008"/>
    <lineage>
        <taxon>Bacteria</taxon>
        <taxon>Pseudomonadati</taxon>
        <taxon>Pseudomonadota</taxon>
        <taxon>Gammaproteobacteria</taxon>
        <taxon>Cellvibrionales</taxon>
        <taxon>Cellvibrionaceae</taxon>
        <taxon>Exilibacterium</taxon>
    </lineage>
</organism>